<dbReference type="AlphaFoldDB" id="A0A1Q9E7I5"/>
<feature type="compositionally biased region" description="Polar residues" evidence="1">
    <location>
        <begin position="120"/>
        <end position="134"/>
    </location>
</feature>
<protein>
    <submittedName>
        <fullName evidence="2">Uncharacterized protein</fullName>
    </submittedName>
</protein>
<evidence type="ECO:0000256" key="1">
    <source>
        <dbReference type="SAM" id="MobiDB-lite"/>
    </source>
</evidence>
<dbReference type="OrthoDB" id="3054497at2759"/>
<feature type="region of interest" description="Disordered" evidence="1">
    <location>
        <begin position="80"/>
        <end position="140"/>
    </location>
</feature>
<dbReference type="Proteomes" id="UP000186817">
    <property type="component" value="Unassembled WGS sequence"/>
</dbReference>
<proteinExistence type="predicted"/>
<reference evidence="2 3" key="1">
    <citation type="submission" date="2016-02" db="EMBL/GenBank/DDBJ databases">
        <title>Genome analysis of coral dinoflagellate symbionts highlights evolutionary adaptations to a symbiotic lifestyle.</title>
        <authorList>
            <person name="Aranda M."/>
            <person name="Li Y."/>
            <person name="Liew Y.J."/>
            <person name="Baumgarten S."/>
            <person name="Simakov O."/>
            <person name="Wilson M."/>
            <person name="Piel J."/>
            <person name="Ashoor H."/>
            <person name="Bougouffa S."/>
            <person name="Bajic V.B."/>
            <person name="Ryu T."/>
            <person name="Ravasi T."/>
            <person name="Bayer T."/>
            <person name="Micklem G."/>
            <person name="Kim H."/>
            <person name="Bhak J."/>
            <person name="Lajeunesse T.C."/>
            <person name="Voolstra C.R."/>
        </authorList>
    </citation>
    <scope>NUCLEOTIDE SEQUENCE [LARGE SCALE GENOMIC DNA]</scope>
    <source>
        <strain evidence="2 3">CCMP2467</strain>
    </source>
</reference>
<comment type="caution">
    <text evidence="2">The sequence shown here is derived from an EMBL/GenBank/DDBJ whole genome shotgun (WGS) entry which is preliminary data.</text>
</comment>
<keyword evidence="3" id="KW-1185">Reference proteome</keyword>
<gene>
    <name evidence="2" type="ORF">AK812_SmicGene13705</name>
</gene>
<evidence type="ECO:0000313" key="2">
    <source>
        <dbReference type="EMBL" id="OLQ03384.1"/>
    </source>
</evidence>
<accession>A0A1Q9E7I5</accession>
<sequence length="425" mass="48587">MESRSTEDGQERPGHAVWLVRGRSLLKCAPEQLRPASHREELVDSLAQDSATPWTFSRLTAEIGGNQFEDISAEIPPESEWRRAQDVTQEVPPSRTRLRGKRPVPLSAPTDDLDLEEVSEPSQPSRFRRTQSAQGPRVQEAADVSWWQRVPEAAWVAEETSYWTDTQAAVEVAIDLPHTDKEWKHFAQDATAYVAGMIKRRAVEVSERKLSTEDQLKFKAAKAVEVKNFISAQAFEALPSHLKPSREQAIGMRWLLTWKVQDDGSVKPKEKFRWGNWDQAAVNGEDVLYYIRYQWAEMMGYPVHLREPSRTVAMVDGCLITDSRNVYDKLKTAVLTIQGAEKKANLELLGVKESMDSTNLVVRWVHSEAQLANALTKRGGRELELYYRMNFTWRIVEDPEMRSARRRRSEGLETFEQTHLPISSV</sequence>
<evidence type="ECO:0000313" key="3">
    <source>
        <dbReference type="Proteomes" id="UP000186817"/>
    </source>
</evidence>
<organism evidence="2 3">
    <name type="scientific">Symbiodinium microadriaticum</name>
    <name type="common">Dinoflagellate</name>
    <name type="synonym">Zooxanthella microadriatica</name>
    <dbReference type="NCBI Taxonomy" id="2951"/>
    <lineage>
        <taxon>Eukaryota</taxon>
        <taxon>Sar</taxon>
        <taxon>Alveolata</taxon>
        <taxon>Dinophyceae</taxon>
        <taxon>Suessiales</taxon>
        <taxon>Symbiodiniaceae</taxon>
        <taxon>Symbiodinium</taxon>
    </lineage>
</organism>
<name>A0A1Q9E7I5_SYMMI</name>
<dbReference type="EMBL" id="LSRX01000238">
    <property type="protein sequence ID" value="OLQ03384.1"/>
    <property type="molecule type" value="Genomic_DNA"/>
</dbReference>